<dbReference type="Proteomes" id="UP000663823">
    <property type="component" value="Unassembled WGS sequence"/>
</dbReference>
<dbReference type="Gene3D" id="3.30.559.10">
    <property type="entry name" value="Chloramphenicol acetyltransferase-like domain"/>
    <property type="match status" value="1"/>
</dbReference>
<proteinExistence type="predicted"/>
<feature type="domain" description="Condensation" evidence="1">
    <location>
        <begin position="1"/>
        <end position="137"/>
    </location>
</feature>
<organism evidence="2 3">
    <name type="scientific">Rotaria sordida</name>
    <dbReference type="NCBI Taxonomy" id="392033"/>
    <lineage>
        <taxon>Eukaryota</taxon>
        <taxon>Metazoa</taxon>
        <taxon>Spiralia</taxon>
        <taxon>Gnathifera</taxon>
        <taxon>Rotifera</taxon>
        <taxon>Eurotatoria</taxon>
        <taxon>Bdelloidea</taxon>
        <taxon>Philodinida</taxon>
        <taxon>Philodinidae</taxon>
        <taxon>Rotaria</taxon>
    </lineage>
</organism>
<evidence type="ECO:0000259" key="1">
    <source>
        <dbReference type="Pfam" id="PF00668"/>
    </source>
</evidence>
<evidence type="ECO:0000313" key="2">
    <source>
        <dbReference type="EMBL" id="CAF4210061.1"/>
    </source>
</evidence>
<dbReference type="EMBL" id="CAJOAX010023026">
    <property type="protein sequence ID" value="CAF4210061.1"/>
    <property type="molecule type" value="Genomic_DNA"/>
</dbReference>
<evidence type="ECO:0000313" key="3">
    <source>
        <dbReference type="Proteomes" id="UP000663823"/>
    </source>
</evidence>
<comment type="caution">
    <text evidence="2">The sequence shown here is derived from an EMBL/GenBank/DDBJ whole genome shotgun (WGS) entry which is preliminary data.</text>
</comment>
<dbReference type="AlphaFoldDB" id="A0A820CNR0"/>
<name>A0A820CNR0_9BILA</name>
<dbReference type="InterPro" id="IPR001242">
    <property type="entry name" value="Condensation_dom"/>
</dbReference>
<feature type="non-terminal residue" evidence="2">
    <location>
        <position position="1"/>
    </location>
</feature>
<dbReference type="Pfam" id="PF00668">
    <property type="entry name" value="Condensation"/>
    <property type="match status" value="1"/>
</dbReference>
<dbReference type="Gene3D" id="3.30.559.30">
    <property type="entry name" value="Nonribosomal peptide synthetase, condensation domain"/>
    <property type="match status" value="1"/>
</dbReference>
<sequence>MNVFLHDLNQAYSTGQLTINDSSLLRYLDYAAIEQEMPMTAASIFWHETLYDCNLDQSLQLPFDRYRLSDEHRSGRGISVSFNFGEDLSRAFLTYSSSNGITPEQLLLASYFAFLFKLTNGESDLCIGMNTDGRYKEELMS</sequence>
<reference evidence="2" key="1">
    <citation type="submission" date="2021-02" db="EMBL/GenBank/DDBJ databases">
        <authorList>
            <person name="Nowell W R."/>
        </authorList>
    </citation>
    <scope>NUCLEOTIDE SEQUENCE</scope>
</reference>
<dbReference type="GO" id="GO:0003824">
    <property type="term" value="F:catalytic activity"/>
    <property type="evidence" value="ECO:0007669"/>
    <property type="project" value="InterPro"/>
</dbReference>
<accession>A0A820CNR0</accession>
<protein>
    <recommendedName>
        <fullName evidence="1">Condensation domain-containing protein</fullName>
    </recommendedName>
</protein>
<dbReference type="SUPFAM" id="SSF52777">
    <property type="entry name" value="CoA-dependent acyltransferases"/>
    <property type="match status" value="1"/>
</dbReference>
<dbReference type="InterPro" id="IPR023213">
    <property type="entry name" value="CAT-like_dom_sf"/>
</dbReference>
<gene>
    <name evidence="2" type="ORF">OTI717_LOCUS38941</name>
</gene>